<keyword evidence="2" id="KW-1185">Reference proteome</keyword>
<reference evidence="1" key="1">
    <citation type="submission" date="2022-06" db="EMBL/GenBank/DDBJ databases">
        <title>Sequencing the genomes of 1000 actinobacteria strains.</title>
        <authorList>
            <person name="Klenk H.-P."/>
        </authorList>
    </citation>
    <scope>NUCLEOTIDE SEQUENCE</scope>
    <source>
        <strain evidence="1">DSM 46694</strain>
    </source>
</reference>
<gene>
    <name evidence="1" type="ORF">HD597_001516</name>
</gene>
<sequence>MGSLEGVHVNVDQAVSARAERLAMEVCWDGTCRRSSGELMPATRPGEQTCSGDTCSVTAVRTGGKFGFGTISGLPKRPVEVRLTLGDGGPEPVLTRTIRVTPKATFPNGPDCGEGAPQVTLTVAADGTVREG</sequence>
<evidence type="ECO:0000313" key="1">
    <source>
        <dbReference type="EMBL" id="MCP2354496.1"/>
    </source>
</evidence>
<dbReference type="Proteomes" id="UP001139648">
    <property type="component" value="Unassembled WGS sequence"/>
</dbReference>
<proteinExistence type="predicted"/>
<name>A0A9X2GFJ8_9ACTN</name>
<dbReference type="AlphaFoldDB" id="A0A9X2GFJ8"/>
<organism evidence="1 2">
    <name type="scientific">Nonomuraea thailandensis</name>
    <dbReference type="NCBI Taxonomy" id="1188745"/>
    <lineage>
        <taxon>Bacteria</taxon>
        <taxon>Bacillati</taxon>
        <taxon>Actinomycetota</taxon>
        <taxon>Actinomycetes</taxon>
        <taxon>Streptosporangiales</taxon>
        <taxon>Streptosporangiaceae</taxon>
        <taxon>Nonomuraea</taxon>
    </lineage>
</organism>
<protein>
    <submittedName>
        <fullName evidence="1">Uncharacterized protein</fullName>
    </submittedName>
</protein>
<dbReference type="RefSeq" id="WP_379498484.1">
    <property type="nucleotide sequence ID" value="NZ_JBHSUE010000138.1"/>
</dbReference>
<dbReference type="EMBL" id="JAMZEB010000002">
    <property type="protein sequence ID" value="MCP2354496.1"/>
    <property type="molecule type" value="Genomic_DNA"/>
</dbReference>
<comment type="caution">
    <text evidence="1">The sequence shown here is derived from an EMBL/GenBank/DDBJ whole genome shotgun (WGS) entry which is preliminary data.</text>
</comment>
<evidence type="ECO:0000313" key="2">
    <source>
        <dbReference type="Proteomes" id="UP001139648"/>
    </source>
</evidence>
<accession>A0A9X2GFJ8</accession>